<dbReference type="GO" id="GO:0008710">
    <property type="term" value="F:8-amino-7-oxononanoate synthase activity"/>
    <property type="evidence" value="ECO:0007669"/>
    <property type="project" value="UniProtKB-EC"/>
</dbReference>
<feature type="region of interest" description="Disordered" evidence="13">
    <location>
        <begin position="1"/>
        <end position="26"/>
    </location>
</feature>
<evidence type="ECO:0000259" key="14">
    <source>
        <dbReference type="Pfam" id="PF00155"/>
    </source>
</evidence>
<evidence type="ECO:0000256" key="11">
    <source>
        <dbReference type="ARBA" id="ARBA00047715"/>
    </source>
</evidence>
<comment type="cofactor">
    <cofactor evidence="1 12">
        <name>pyridoxal 5'-phosphate</name>
        <dbReference type="ChEBI" id="CHEBI:597326"/>
    </cofactor>
</comment>
<comment type="catalytic activity">
    <reaction evidence="11">
        <text>6-carboxyhexanoyl-[ACP] + L-alanine + H(+) = (8S)-8-amino-7-oxononanoate + holo-[ACP] + CO2</text>
        <dbReference type="Rhea" id="RHEA:42288"/>
        <dbReference type="Rhea" id="RHEA-COMP:9685"/>
        <dbReference type="Rhea" id="RHEA-COMP:9955"/>
        <dbReference type="ChEBI" id="CHEBI:15378"/>
        <dbReference type="ChEBI" id="CHEBI:16526"/>
        <dbReference type="ChEBI" id="CHEBI:57972"/>
        <dbReference type="ChEBI" id="CHEBI:64479"/>
        <dbReference type="ChEBI" id="CHEBI:78846"/>
        <dbReference type="ChEBI" id="CHEBI:149468"/>
        <dbReference type="EC" id="2.3.1.47"/>
    </reaction>
</comment>
<feature type="domain" description="Aminotransferase class I/classII large" evidence="14">
    <location>
        <begin position="44"/>
        <end position="373"/>
    </location>
</feature>
<accession>A0A0K0XZT2</accession>
<evidence type="ECO:0000256" key="1">
    <source>
        <dbReference type="ARBA" id="ARBA00001933"/>
    </source>
</evidence>
<dbReference type="AlphaFoldDB" id="A0A0K0XZT2"/>
<evidence type="ECO:0000256" key="4">
    <source>
        <dbReference type="ARBA" id="ARBA00011738"/>
    </source>
</evidence>
<keyword evidence="16" id="KW-1185">Reference proteome</keyword>
<evidence type="ECO:0000256" key="2">
    <source>
        <dbReference type="ARBA" id="ARBA00004746"/>
    </source>
</evidence>
<evidence type="ECO:0000256" key="5">
    <source>
        <dbReference type="ARBA" id="ARBA00013187"/>
    </source>
</evidence>
<dbReference type="InterPro" id="IPR001917">
    <property type="entry name" value="Aminotrans_II_pyridoxalP_BS"/>
</dbReference>
<dbReference type="PROSITE" id="PS00599">
    <property type="entry name" value="AA_TRANSFER_CLASS_2"/>
    <property type="match status" value="1"/>
</dbReference>
<comment type="subunit">
    <text evidence="4">Homodimer.</text>
</comment>
<dbReference type="InterPro" id="IPR050087">
    <property type="entry name" value="AON_synthase_class-II"/>
</dbReference>
<dbReference type="InterPro" id="IPR015421">
    <property type="entry name" value="PyrdxlP-dep_Trfase_major"/>
</dbReference>
<dbReference type="SUPFAM" id="SSF53383">
    <property type="entry name" value="PLP-dependent transferases"/>
    <property type="match status" value="1"/>
</dbReference>
<sequence length="388" mass="42016">MRKRLARQLAEARSERERRHRQRRRQTVEVVGPGLQVRVDGQRLIDFCSNDYLGFGHEVPEGSQQRSSASSSPLVCGHGPIHGELEARLAEFLGTGACALFPSGYQANLAVGQALGQRGQAALADRLNHASLNDGLRLAGSRILRYAHADARAAAERWRPECRLLVTDSVFSMDGDLAPLAELAELVDARDLAFWVDDAHGFGVLGTEGRGAVEACGLEPDRVDVLVITFGKALGTAGAVVAGDPALIEHLENEARGLIYSTGLAPALAEWTLHKLVRLQREPQRRERLRAHIERFRDGCARAGVALSDSSTPIQILPLGGDQRALALAEQLQQAGFLIRAIRPPTVPEGSARLRITLSSEHSPQDIDRLCATLGQLTEAHPGTDSLH</sequence>
<dbReference type="STRING" id="1579979.WM2015_2823"/>
<evidence type="ECO:0000256" key="7">
    <source>
        <dbReference type="ARBA" id="ARBA00022756"/>
    </source>
</evidence>
<dbReference type="KEGG" id="wma:WM2015_2823"/>
<comment type="pathway">
    <text evidence="2">Cofactor biosynthesis; biotin biosynthesis.</text>
</comment>
<gene>
    <name evidence="15" type="ORF">WM2015_2823</name>
</gene>
<evidence type="ECO:0000256" key="6">
    <source>
        <dbReference type="ARBA" id="ARBA00022679"/>
    </source>
</evidence>
<comment type="similarity">
    <text evidence="3">Belongs to the class-II pyridoxal-phosphate-dependent aminotransferase family. BioF subfamily.</text>
</comment>
<dbReference type="EC" id="2.3.1.47" evidence="5"/>
<dbReference type="Gene3D" id="3.90.1150.10">
    <property type="entry name" value="Aspartate Aminotransferase, domain 1"/>
    <property type="match status" value="1"/>
</dbReference>
<dbReference type="EMBL" id="CP012154">
    <property type="protein sequence ID" value="AKS43180.1"/>
    <property type="molecule type" value="Genomic_DNA"/>
</dbReference>
<evidence type="ECO:0000256" key="3">
    <source>
        <dbReference type="ARBA" id="ARBA00010008"/>
    </source>
</evidence>
<dbReference type="InterPro" id="IPR004839">
    <property type="entry name" value="Aminotransferase_I/II_large"/>
</dbReference>
<keyword evidence="6" id="KW-0808">Transferase</keyword>
<proteinExistence type="inferred from homology"/>
<dbReference type="PANTHER" id="PTHR13693">
    <property type="entry name" value="CLASS II AMINOTRANSFERASE/8-AMINO-7-OXONONANOATE SYNTHASE"/>
    <property type="match status" value="1"/>
</dbReference>
<evidence type="ECO:0000256" key="13">
    <source>
        <dbReference type="SAM" id="MobiDB-lite"/>
    </source>
</evidence>
<evidence type="ECO:0000313" key="15">
    <source>
        <dbReference type="EMBL" id="AKS43180.1"/>
    </source>
</evidence>
<evidence type="ECO:0000256" key="9">
    <source>
        <dbReference type="ARBA" id="ARBA00032610"/>
    </source>
</evidence>
<dbReference type="Pfam" id="PF00155">
    <property type="entry name" value="Aminotran_1_2"/>
    <property type="match status" value="1"/>
</dbReference>
<dbReference type="OrthoDB" id="9807157at2"/>
<evidence type="ECO:0000313" key="16">
    <source>
        <dbReference type="Proteomes" id="UP000066624"/>
    </source>
</evidence>
<organism evidence="15 16">
    <name type="scientific">Wenzhouxiangella marina</name>
    <dbReference type="NCBI Taxonomy" id="1579979"/>
    <lineage>
        <taxon>Bacteria</taxon>
        <taxon>Pseudomonadati</taxon>
        <taxon>Pseudomonadota</taxon>
        <taxon>Gammaproteobacteria</taxon>
        <taxon>Chromatiales</taxon>
        <taxon>Wenzhouxiangellaceae</taxon>
        <taxon>Wenzhouxiangella</taxon>
    </lineage>
</organism>
<dbReference type="GO" id="GO:0009102">
    <property type="term" value="P:biotin biosynthetic process"/>
    <property type="evidence" value="ECO:0007669"/>
    <property type="project" value="UniProtKB-KW"/>
</dbReference>
<keyword evidence="7" id="KW-0093">Biotin biosynthesis</keyword>
<name>A0A0K0XZT2_9GAMM</name>
<dbReference type="InterPro" id="IPR015422">
    <property type="entry name" value="PyrdxlP-dep_Trfase_small"/>
</dbReference>
<dbReference type="InterPro" id="IPR015424">
    <property type="entry name" value="PyrdxlP-dep_Trfase"/>
</dbReference>
<dbReference type="RefSeq" id="WP_049726686.1">
    <property type="nucleotide sequence ID" value="NZ_CP012154.1"/>
</dbReference>
<reference evidence="15 16" key="1">
    <citation type="submission" date="2015-07" db="EMBL/GenBank/DDBJ databases">
        <authorList>
            <person name="Noorani M."/>
        </authorList>
    </citation>
    <scope>NUCLEOTIDE SEQUENCE [LARGE SCALE GENOMIC DNA]</scope>
    <source>
        <strain evidence="15 16">KCTC 42284</strain>
    </source>
</reference>
<keyword evidence="8 12" id="KW-0663">Pyridoxal phosphate</keyword>
<dbReference type="PATRIC" id="fig|1579979.3.peg.2886"/>
<evidence type="ECO:0000256" key="10">
    <source>
        <dbReference type="ARBA" id="ARBA00033381"/>
    </source>
</evidence>
<dbReference type="PANTHER" id="PTHR13693:SF100">
    <property type="entry name" value="8-AMINO-7-OXONONANOATE SYNTHASE"/>
    <property type="match status" value="1"/>
</dbReference>
<evidence type="ECO:0000256" key="12">
    <source>
        <dbReference type="RuleBase" id="RU003693"/>
    </source>
</evidence>
<dbReference type="GO" id="GO:0030170">
    <property type="term" value="F:pyridoxal phosphate binding"/>
    <property type="evidence" value="ECO:0007669"/>
    <property type="project" value="InterPro"/>
</dbReference>
<dbReference type="Proteomes" id="UP000066624">
    <property type="component" value="Chromosome"/>
</dbReference>
<dbReference type="Gene3D" id="3.40.640.10">
    <property type="entry name" value="Type I PLP-dependent aspartate aminotransferase-like (Major domain)"/>
    <property type="match status" value="1"/>
</dbReference>
<protein>
    <recommendedName>
        <fullName evidence="5">8-amino-7-oxononanoate synthase</fullName>
        <ecNumber evidence="5">2.3.1.47</ecNumber>
    </recommendedName>
    <alternativeName>
        <fullName evidence="9">7-keto-8-amino-pelargonic acid synthase</fullName>
    </alternativeName>
    <alternativeName>
        <fullName evidence="10">8-amino-7-ketopelargonate synthase</fullName>
    </alternativeName>
</protein>
<evidence type="ECO:0000256" key="8">
    <source>
        <dbReference type="ARBA" id="ARBA00022898"/>
    </source>
</evidence>